<dbReference type="SMART" id="SM00421">
    <property type="entry name" value="HTH_LUXR"/>
    <property type="match status" value="1"/>
</dbReference>
<dbReference type="InterPro" id="IPR000792">
    <property type="entry name" value="Tscrpt_reg_LuxR_C"/>
</dbReference>
<feature type="coiled-coil region" evidence="2">
    <location>
        <begin position="789"/>
        <end position="816"/>
    </location>
</feature>
<proteinExistence type="predicted"/>
<dbReference type="InterPro" id="IPR015943">
    <property type="entry name" value="WD40/YVTN_repeat-like_dom_sf"/>
</dbReference>
<dbReference type="RefSeq" id="WP_346762449.1">
    <property type="nucleotide sequence ID" value="NZ_JAUJEB010000013.1"/>
</dbReference>
<organism evidence="4 5">
    <name type="scientific">Agaribacillus aureus</name>
    <dbReference type="NCBI Taxonomy" id="3051825"/>
    <lineage>
        <taxon>Bacteria</taxon>
        <taxon>Pseudomonadati</taxon>
        <taxon>Bacteroidota</taxon>
        <taxon>Cytophagia</taxon>
        <taxon>Cytophagales</taxon>
        <taxon>Splendidivirgaceae</taxon>
        <taxon>Agaribacillus</taxon>
    </lineage>
</organism>
<sequence>MNNPKLYFIWILIIPLFAKAQFKGLPLVQNFNPQHYKGGMQNWWIDQDTLGNIFTANNQGVLRFDGTTWQMIDVFDGKKIRSLDLSDNGVMYVGGENEMGYLKANKYGILEYVSLVGKLPKKKRDFQDIWRIHCIGDNVFFQAFKDIFLYQNDTILVIRDSGNLSYSFNMNDRYVVADYDKGLVAFEAGRWEMIPGGKFFMDKEVSSIVRYNNQWLVGVVNQGLYYLDGTGNTTKWQTEIDMIGEHTTDQLLVLKNGDLAVATRNNGLIILNKSGELVHYFSKGRGLESRAILNVCEDREGDLWLGLNNGIARIELTDPFTYLNEQTGVQGAGYNVLQDQGLLYLCARNGLFTMNNHLKSTVPQAHLIEEVTGQTYAISKVRNDLFLAAHSGAYQVKDNHELTVSEKDGWWMFLPVPNRDDLMVGGTYDGLYLIEGAAGKYKVLGKIEGFEESSRLMLFESENVLWVSHGYKGAYRMQLSSNYTRVLKVEHFGKSRGFPSDIYINVFKINDEILFTAERGVYRYDKVSNRVLPYEPLKKVFGDEYRIYCMDEDVLGNLYFTGQDLTGVLRRSFDGSYSMDHSVFQKIHTSLNDDFPNINVLDEKNILFGAKEGFIHFDPSLGGLESGTPEVYLDKLHFITGSDSLLAGYYLLAQYAGKTFEIPFRNNSLKISYTSPYYSSEVSYSYKLEGLNERWSEWSGQTSKEYTNLKEGEYIFRIKAKNILGHESPEKQLNITIHPPWYRTTLSKSLGFVFFLSLLIGLFRIQSLRHRSEKEKIFISQEKELTFRDNQLQEVSEKSREAIEKLKNEKMKAELAHKSRELATSTMNIIQKNELMTKIKSELKTIKGKIKDQGSGTEISRIIKNIDRNIGNEKDWDQFQVYFDEVHGDFSKRFKETFPDISPQELRLCAFLRLNMNSKDVANLLNISVRSVETNRYRLRKKLNLGHHINLTSFILDF</sequence>
<keyword evidence="2" id="KW-0175">Coiled coil</keyword>
<protein>
    <submittedName>
        <fullName evidence="4">Triple tyrosine motif-containing protein</fullName>
    </submittedName>
</protein>
<dbReference type="SUPFAM" id="SSF50998">
    <property type="entry name" value="Quinoprotein alcohol dehydrogenase-like"/>
    <property type="match status" value="1"/>
</dbReference>
<dbReference type="SUPFAM" id="SSF46894">
    <property type="entry name" value="C-terminal effector domain of the bipartite response regulators"/>
    <property type="match status" value="1"/>
</dbReference>
<reference evidence="4" key="1">
    <citation type="submission" date="2023-06" db="EMBL/GenBank/DDBJ databases">
        <title>Genomic of Agaribacillus aureum.</title>
        <authorList>
            <person name="Wang G."/>
        </authorList>
    </citation>
    <scope>NUCLEOTIDE SEQUENCE</scope>
    <source>
        <strain evidence="4">BMA12</strain>
    </source>
</reference>
<dbReference type="Gene3D" id="1.10.10.10">
    <property type="entry name" value="Winged helix-like DNA-binding domain superfamily/Winged helix DNA-binding domain"/>
    <property type="match status" value="1"/>
</dbReference>
<feature type="domain" description="HTH luxR-type" evidence="3">
    <location>
        <begin position="898"/>
        <end position="955"/>
    </location>
</feature>
<keyword evidence="1" id="KW-0597">Phosphoprotein</keyword>
<evidence type="ECO:0000259" key="3">
    <source>
        <dbReference type="SMART" id="SM00421"/>
    </source>
</evidence>
<evidence type="ECO:0000313" key="5">
    <source>
        <dbReference type="Proteomes" id="UP001172083"/>
    </source>
</evidence>
<name>A0ABT8LJK1_9BACT</name>
<evidence type="ECO:0000256" key="1">
    <source>
        <dbReference type="ARBA" id="ARBA00022553"/>
    </source>
</evidence>
<evidence type="ECO:0000256" key="2">
    <source>
        <dbReference type="SAM" id="Coils"/>
    </source>
</evidence>
<gene>
    <name evidence="4" type="ORF">QQ020_33885</name>
</gene>
<evidence type="ECO:0000313" key="4">
    <source>
        <dbReference type="EMBL" id="MDN5217112.1"/>
    </source>
</evidence>
<dbReference type="InterPro" id="IPR016032">
    <property type="entry name" value="Sig_transdc_resp-reg_C-effctor"/>
</dbReference>
<dbReference type="Pfam" id="PF07495">
    <property type="entry name" value="Y_Y_Y"/>
    <property type="match status" value="1"/>
</dbReference>
<keyword evidence="5" id="KW-1185">Reference proteome</keyword>
<accession>A0ABT8LJK1</accession>
<dbReference type="InterPro" id="IPR013783">
    <property type="entry name" value="Ig-like_fold"/>
</dbReference>
<dbReference type="EMBL" id="JAUJEB010000013">
    <property type="protein sequence ID" value="MDN5217112.1"/>
    <property type="molecule type" value="Genomic_DNA"/>
</dbReference>
<dbReference type="Gene3D" id="2.60.40.10">
    <property type="entry name" value="Immunoglobulins"/>
    <property type="match status" value="1"/>
</dbReference>
<dbReference type="Proteomes" id="UP001172083">
    <property type="component" value="Unassembled WGS sequence"/>
</dbReference>
<dbReference type="InterPro" id="IPR011123">
    <property type="entry name" value="Y_Y_Y"/>
</dbReference>
<dbReference type="InterPro" id="IPR036388">
    <property type="entry name" value="WH-like_DNA-bd_sf"/>
</dbReference>
<comment type="caution">
    <text evidence="4">The sequence shown here is derived from an EMBL/GenBank/DDBJ whole genome shotgun (WGS) entry which is preliminary data.</text>
</comment>
<dbReference type="PANTHER" id="PTHR43547">
    <property type="entry name" value="TWO-COMPONENT HISTIDINE KINASE"/>
    <property type="match status" value="1"/>
</dbReference>
<dbReference type="InterPro" id="IPR011047">
    <property type="entry name" value="Quinoprotein_ADH-like_sf"/>
</dbReference>
<dbReference type="PANTHER" id="PTHR43547:SF2">
    <property type="entry name" value="HYBRID SIGNAL TRANSDUCTION HISTIDINE KINASE C"/>
    <property type="match status" value="1"/>
</dbReference>
<dbReference type="Gene3D" id="2.130.10.10">
    <property type="entry name" value="YVTN repeat-like/Quinoprotein amine dehydrogenase"/>
    <property type="match status" value="2"/>
</dbReference>